<keyword evidence="1" id="KW-0472">Membrane</keyword>
<dbReference type="AlphaFoldDB" id="A0A9D2H1X3"/>
<feature type="transmembrane region" description="Helical" evidence="1">
    <location>
        <begin position="228"/>
        <end position="251"/>
    </location>
</feature>
<protein>
    <submittedName>
        <fullName evidence="2">Uncharacterized protein</fullName>
    </submittedName>
</protein>
<feature type="transmembrane region" description="Helical" evidence="1">
    <location>
        <begin position="115"/>
        <end position="133"/>
    </location>
</feature>
<keyword evidence="1" id="KW-0812">Transmembrane</keyword>
<feature type="transmembrane region" description="Helical" evidence="1">
    <location>
        <begin position="7"/>
        <end position="30"/>
    </location>
</feature>
<name>A0A9D2H1X3_9FIRM</name>
<comment type="caution">
    <text evidence="2">The sequence shown here is derived from an EMBL/GenBank/DDBJ whole genome shotgun (WGS) entry which is preliminary data.</text>
</comment>
<accession>A0A9D2H1X3</accession>
<proteinExistence type="predicted"/>
<gene>
    <name evidence="2" type="ORF">H9797_06605</name>
</gene>
<dbReference type="Proteomes" id="UP000824221">
    <property type="component" value="Unassembled WGS sequence"/>
</dbReference>
<keyword evidence="1" id="KW-1133">Transmembrane helix</keyword>
<feature type="transmembrane region" description="Helical" evidence="1">
    <location>
        <begin position="203"/>
        <end position="221"/>
    </location>
</feature>
<dbReference type="EMBL" id="DXAJ01000099">
    <property type="protein sequence ID" value="HJA03023.1"/>
    <property type="molecule type" value="Genomic_DNA"/>
</dbReference>
<reference evidence="2" key="1">
    <citation type="journal article" date="2021" name="PeerJ">
        <title>Extensive microbial diversity within the chicken gut microbiome revealed by metagenomics and culture.</title>
        <authorList>
            <person name="Gilroy R."/>
            <person name="Ravi A."/>
            <person name="Getino M."/>
            <person name="Pursley I."/>
            <person name="Horton D.L."/>
            <person name="Alikhan N.F."/>
            <person name="Baker D."/>
            <person name="Gharbi K."/>
            <person name="Hall N."/>
            <person name="Watson M."/>
            <person name="Adriaenssens E.M."/>
            <person name="Foster-Nyarko E."/>
            <person name="Jarju S."/>
            <person name="Secka A."/>
            <person name="Antonio M."/>
            <person name="Oren A."/>
            <person name="Chaudhuri R.R."/>
            <person name="La Ragione R."/>
            <person name="Hildebrand F."/>
            <person name="Pallen M.J."/>
        </authorList>
    </citation>
    <scope>NUCLEOTIDE SEQUENCE</scope>
    <source>
        <strain evidence="2">CHK156-179</strain>
    </source>
</reference>
<feature type="transmembrane region" description="Helical" evidence="1">
    <location>
        <begin position="88"/>
        <end position="108"/>
    </location>
</feature>
<reference evidence="2" key="2">
    <citation type="submission" date="2021-04" db="EMBL/GenBank/DDBJ databases">
        <authorList>
            <person name="Gilroy R."/>
        </authorList>
    </citation>
    <scope>NUCLEOTIDE SEQUENCE</scope>
    <source>
        <strain evidence="2">CHK156-179</strain>
    </source>
</reference>
<organism evidence="2 3">
    <name type="scientific">Candidatus Gallimonas gallistercoris</name>
    <dbReference type="NCBI Taxonomy" id="2838602"/>
    <lineage>
        <taxon>Bacteria</taxon>
        <taxon>Bacillati</taxon>
        <taxon>Bacillota</taxon>
        <taxon>Clostridia</taxon>
        <taxon>Candidatus Gallimonas</taxon>
    </lineage>
</organism>
<evidence type="ECO:0000256" key="1">
    <source>
        <dbReference type="SAM" id="Phobius"/>
    </source>
</evidence>
<evidence type="ECO:0000313" key="2">
    <source>
        <dbReference type="EMBL" id="HJA03023.1"/>
    </source>
</evidence>
<sequence length="553" mass="57175">MKRSKWVYIFGTLVIMGIILCVCLGIFAALDLLPDLSLGGGLGSGGDPGSGGDLGGGGEGGTGSSSGHLGSDALEGSLSNLTGGIRRIGIPFLVVGVVLLCVAIYKLIKKKWSSGVVLGVCGALAVAFGILSFCGDLGSVGLSVGDSSAQLGSDSGIDISGILGNAIMQAAGMGQSGGAISSDAGALAGIEGIADSIGFILNWLRLLFVLLGLVMLCLGIYKLFRKRWLSGTLLSVLGAILILLAILGFSFQLGFAQTGGGGGIGGGGGSGGGGGGIGGGGGSGDGCFGSEQHQVEEWIVDKEATCIETGLQHGECIVCGESIEKEIPLTEHQFGEWEVIEESTCVEAGYRERVCEVCGHTEKEELPLTEHQFDEDGVCVVCGLKPQRITIESISASKVYDGTPLTATGLEIVEGSLLPGHRLSVVDSVAFTNVGIRDNTLRVKILDENGNDVSKEYLIVYEYGTLEIVSKDLTIETGSATKPYDGTPLVCHDYTQEGLLPGHTISIGYYAGKQTDPGRSDNAVENVQIFDEHGKDVTHNYAIELIFGTLRVT</sequence>
<evidence type="ECO:0000313" key="3">
    <source>
        <dbReference type="Proteomes" id="UP000824221"/>
    </source>
</evidence>